<name>A0A2J6R925_HYAVF</name>
<dbReference type="EMBL" id="KZ613953">
    <property type="protein sequence ID" value="PMD35010.1"/>
    <property type="molecule type" value="Genomic_DNA"/>
</dbReference>
<evidence type="ECO:0000313" key="3">
    <source>
        <dbReference type="Proteomes" id="UP000235786"/>
    </source>
</evidence>
<gene>
    <name evidence="2" type="ORF">L207DRAFT_497022</name>
</gene>
<dbReference type="OrthoDB" id="4159781at2759"/>
<evidence type="ECO:0000256" key="1">
    <source>
        <dbReference type="SAM" id="MobiDB-lite"/>
    </source>
</evidence>
<proteinExistence type="predicted"/>
<dbReference type="InterPro" id="IPR021858">
    <property type="entry name" value="Fun_TF"/>
</dbReference>
<evidence type="ECO:0000313" key="2">
    <source>
        <dbReference type="EMBL" id="PMD35010.1"/>
    </source>
</evidence>
<organism evidence="2 3">
    <name type="scientific">Hyaloscypha variabilis (strain UAMH 11265 / GT02V1 / F)</name>
    <name type="common">Meliniomyces variabilis</name>
    <dbReference type="NCBI Taxonomy" id="1149755"/>
    <lineage>
        <taxon>Eukaryota</taxon>
        <taxon>Fungi</taxon>
        <taxon>Dikarya</taxon>
        <taxon>Ascomycota</taxon>
        <taxon>Pezizomycotina</taxon>
        <taxon>Leotiomycetes</taxon>
        <taxon>Helotiales</taxon>
        <taxon>Hyaloscyphaceae</taxon>
        <taxon>Hyaloscypha</taxon>
        <taxon>Hyaloscypha variabilis</taxon>
    </lineage>
</organism>
<evidence type="ECO:0008006" key="4">
    <source>
        <dbReference type="Google" id="ProtNLM"/>
    </source>
</evidence>
<dbReference type="Pfam" id="PF11951">
    <property type="entry name" value="Fungal_trans_2"/>
    <property type="match status" value="1"/>
</dbReference>
<dbReference type="PANTHER" id="PTHR37540">
    <property type="entry name" value="TRANSCRIPTION FACTOR (ACR-2), PUTATIVE-RELATED-RELATED"/>
    <property type="match status" value="1"/>
</dbReference>
<keyword evidence="3" id="KW-1185">Reference proteome</keyword>
<protein>
    <recommendedName>
        <fullName evidence="4">Transcription factor domain-containing protein</fullName>
    </recommendedName>
</protein>
<feature type="compositionally biased region" description="Basic residues" evidence="1">
    <location>
        <begin position="54"/>
        <end position="66"/>
    </location>
</feature>
<dbReference type="STRING" id="1149755.A0A2J6R925"/>
<dbReference type="Proteomes" id="UP000235786">
    <property type="component" value="Unassembled WGS sequence"/>
</dbReference>
<dbReference type="PANTHER" id="PTHR37540:SF5">
    <property type="entry name" value="TRANSCRIPTION FACTOR DOMAIN-CONTAINING PROTEIN"/>
    <property type="match status" value="1"/>
</dbReference>
<feature type="region of interest" description="Disordered" evidence="1">
    <location>
        <begin position="42"/>
        <end position="68"/>
    </location>
</feature>
<reference evidence="2 3" key="1">
    <citation type="submission" date="2016-04" db="EMBL/GenBank/DDBJ databases">
        <title>A degradative enzymes factory behind the ericoid mycorrhizal symbiosis.</title>
        <authorList>
            <consortium name="DOE Joint Genome Institute"/>
            <person name="Martino E."/>
            <person name="Morin E."/>
            <person name="Grelet G."/>
            <person name="Kuo A."/>
            <person name="Kohler A."/>
            <person name="Daghino S."/>
            <person name="Barry K."/>
            <person name="Choi C."/>
            <person name="Cichocki N."/>
            <person name="Clum A."/>
            <person name="Copeland A."/>
            <person name="Hainaut M."/>
            <person name="Haridas S."/>
            <person name="Labutti K."/>
            <person name="Lindquist E."/>
            <person name="Lipzen A."/>
            <person name="Khouja H.-R."/>
            <person name="Murat C."/>
            <person name="Ohm R."/>
            <person name="Olson A."/>
            <person name="Spatafora J."/>
            <person name="Veneault-Fourrey C."/>
            <person name="Henrissat B."/>
            <person name="Grigoriev I."/>
            <person name="Martin F."/>
            <person name="Perotto S."/>
        </authorList>
    </citation>
    <scope>NUCLEOTIDE SEQUENCE [LARGE SCALE GENOMIC DNA]</scope>
    <source>
        <strain evidence="2 3">F</strain>
    </source>
</reference>
<accession>A0A2J6R925</accession>
<sequence length="309" mass="34375">MQCSQPGSNASLPPLTFLHISDPSEAKLPSHRKAVHSHAALFQASQDRAGREPHAKRKEPRKRKRKNDWSGEPLILELGLYQNSQLERPGLIFPAEFWSQEAYQCFSPSVPLLGAGRVDPFRTYPIPWAPDIPQLVDHYIVNMATHLPVLDEPEKPGLLRTRWFPMVMTEAATFYVIMLLAASHLALVRNSEGDGPTILRMKSKAIASVRSALIEDGPSDQLIGAVVKMASYEAMFGEQESFQLHMAGLLKMVEMRGGLSSLGLNGMLAKMCVWIDRNSAALLDTAVHFTSVPEDFDVEVNLSDFLVMR</sequence>
<dbReference type="AlphaFoldDB" id="A0A2J6R925"/>